<sequence length="266" mass="31192">MVSAKTVTVETEALRPFLSGFDDEYAFEQYADDPHWLNETEAIIKMAGQACYASYGPGRTKNTEEDCKRYLRNIKEQKHGSVIEHPNVTLFIYGVSRSLTHELVRHRVVDGPSQLSQRYVDGKVLRFVERPEYQNYLPLHNMFERWIEMSEAEYEERRQVLNNYFTASHPEFKEMSATEKRKAQNQAARACLPNETETHIYFTANLRSWRFIDELRSSEHAEVEIRNLAVKMFLCLYFIAPNIFSDYKIVALKDGTFTLDTEYKKV</sequence>
<organism evidence="2 3">
    <name type="scientific">Candidatus Azambacteria bacterium RIFCSPHIGHO2_01_FULL_40_24</name>
    <dbReference type="NCBI Taxonomy" id="1797301"/>
    <lineage>
        <taxon>Bacteria</taxon>
        <taxon>Candidatus Azamiibacteriota</taxon>
    </lineage>
</organism>
<dbReference type="CDD" id="cd20175">
    <property type="entry name" value="ThyX"/>
    <property type="match status" value="1"/>
</dbReference>
<dbReference type="GO" id="GO:0006231">
    <property type="term" value="P:dTMP biosynthetic process"/>
    <property type="evidence" value="ECO:0007669"/>
    <property type="project" value="UniProtKB-UniRule"/>
</dbReference>
<dbReference type="GO" id="GO:0050660">
    <property type="term" value="F:flavin adenine dinucleotide binding"/>
    <property type="evidence" value="ECO:0007669"/>
    <property type="project" value="UniProtKB-UniRule"/>
</dbReference>
<dbReference type="PANTHER" id="PTHR34934">
    <property type="entry name" value="FLAVIN-DEPENDENT THYMIDYLATE SYNTHASE"/>
    <property type="match status" value="1"/>
</dbReference>
<dbReference type="SUPFAM" id="SSF69796">
    <property type="entry name" value="Thymidylate synthase-complementing protein Thy1"/>
    <property type="match status" value="1"/>
</dbReference>
<dbReference type="EC" id="2.1.1.148" evidence="1"/>
<dbReference type="Proteomes" id="UP000176431">
    <property type="component" value="Unassembled WGS sequence"/>
</dbReference>
<dbReference type="PANTHER" id="PTHR34934:SF1">
    <property type="entry name" value="FLAVIN-DEPENDENT THYMIDYLATE SYNTHASE"/>
    <property type="match status" value="1"/>
</dbReference>
<dbReference type="AlphaFoldDB" id="A0A1F5B4W3"/>
<dbReference type="NCBIfam" id="TIGR02170">
    <property type="entry name" value="thyX"/>
    <property type="match status" value="1"/>
</dbReference>
<evidence type="ECO:0000313" key="3">
    <source>
        <dbReference type="Proteomes" id="UP000176431"/>
    </source>
</evidence>
<evidence type="ECO:0000256" key="1">
    <source>
        <dbReference type="NCBIfam" id="TIGR02170"/>
    </source>
</evidence>
<reference evidence="2 3" key="1">
    <citation type="journal article" date="2016" name="Nat. Commun.">
        <title>Thousands of microbial genomes shed light on interconnected biogeochemical processes in an aquifer system.</title>
        <authorList>
            <person name="Anantharaman K."/>
            <person name="Brown C.T."/>
            <person name="Hug L.A."/>
            <person name="Sharon I."/>
            <person name="Castelle C.J."/>
            <person name="Probst A.J."/>
            <person name="Thomas B.C."/>
            <person name="Singh A."/>
            <person name="Wilkins M.J."/>
            <person name="Karaoz U."/>
            <person name="Brodie E.L."/>
            <person name="Williams K.H."/>
            <person name="Hubbard S.S."/>
            <person name="Banfield J.F."/>
        </authorList>
    </citation>
    <scope>NUCLEOTIDE SEQUENCE [LARGE SCALE GENOMIC DNA]</scope>
</reference>
<dbReference type="GO" id="GO:0070402">
    <property type="term" value="F:NADPH binding"/>
    <property type="evidence" value="ECO:0007669"/>
    <property type="project" value="TreeGrafter"/>
</dbReference>
<dbReference type="GO" id="GO:0050797">
    <property type="term" value="F:thymidylate synthase (FAD) activity"/>
    <property type="evidence" value="ECO:0007669"/>
    <property type="project" value="UniProtKB-UniRule"/>
</dbReference>
<gene>
    <name evidence="2" type="ORF">A2819_00850</name>
</gene>
<name>A0A1F5B4W3_9BACT</name>
<comment type="caution">
    <text evidence="2">The sequence shown here is derived from an EMBL/GenBank/DDBJ whole genome shotgun (WGS) entry which is preliminary data.</text>
</comment>
<dbReference type="PROSITE" id="PS51331">
    <property type="entry name" value="THYX"/>
    <property type="match status" value="1"/>
</dbReference>
<protein>
    <recommendedName>
        <fullName evidence="1">FAD-dependent thymidylate synthase</fullName>
        <ecNumber evidence="1">2.1.1.148</ecNumber>
    </recommendedName>
</protein>
<evidence type="ECO:0000313" key="2">
    <source>
        <dbReference type="EMBL" id="OGD25663.1"/>
    </source>
</evidence>
<dbReference type="EMBL" id="MEYK01000006">
    <property type="protein sequence ID" value="OGD25663.1"/>
    <property type="molecule type" value="Genomic_DNA"/>
</dbReference>
<proteinExistence type="predicted"/>
<dbReference type="Gene3D" id="3.30.1360.170">
    <property type="match status" value="1"/>
</dbReference>
<dbReference type="Pfam" id="PF02511">
    <property type="entry name" value="Thy1"/>
    <property type="match status" value="1"/>
</dbReference>
<dbReference type="InterPro" id="IPR003669">
    <property type="entry name" value="Thymidylate_synthase_ThyX"/>
</dbReference>
<dbReference type="InterPro" id="IPR036098">
    <property type="entry name" value="Thymidylate_synthase_ThyX_sf"/>
</dbReference>
<accession>A0A1F5B4W3</accession>
<dbReference type="GO" id="GO:0004799">
    <property type="term" value="F:thymidylate synthase activity"/>
    <property type="evidence" value="ECO:0007669"/>
    <property type="project" value="TreeGrafter"/>
</dbReference>